<protein>
    <submittedName>
        <fullName evidence="13">Chloride channel protein</fullName>
    </submittedName>
</protein>
<organism evidence="13 14">
    <name type="scientific">Acidianus sulfidivorans JP7</name>
    <dbReference type="NCBI Taxonomy" id="619593"/>
    <lineage>
        <taxon>Archaea</taxon>
        <taxon>Thermoproteota</taxon>
        <taxon>Thermoprotei</taxon>
        <taxon>Sulfolobales</taxon>
        <taxon>Sulfolobaceae</taxon>
        <taxon>Acidianus</taxon>
    </lineage>
</organism>
<evidence type="ECO:0000313" key="14">
    <source>
        <dbReference type="Proteomes" id="UP000248410"/>
    </source>
</evidence>
<dbReference type="GO" id="GO:0005254">
    <property type="term" value="F:chloride channel activity"/>
    <property type="evidence" value="ECO:0007669"/>
    <property type="project" value="UniProtKB-KW"/>
</dbReference>
<keyword evidence="5" id="KW-0406">Ion transport</keyword>
<evidence type="ECO:0000313" key="13">
    <source>
        <dbReference type="EMBL" id="AWR96207.1"/>
    </source>
</evidence>
<proteinExistence type="predicted"/>
<evidence type="ECO:0000256" key="8">
    <source>
        <dbReference type="ARBA" id="ARBA00023214"/>
    </source>
</evidence>
<dbReference type="GeneID" id="36836439"/>
<feature type="transmembrane region" description="Helical" evidence="11">
    <location>
        <begin position="413"/>
        <end position="430"/>
    </location>
</feature>
<feature type="transmembrane region" description="Helical" evidence="11">
    <location>
        <begin position="349"/>
        <end position="371"/>
    </location>
</feature>
<evidence type="ECO:0000256" key="1">
    <source>
        <dbReference type="ARBA" id="ARBA00004141"/>
    </source>
</evidence>
<feature type="transmembrane region" description="Helical" evidence="11">
    <location>
        <begin position="383"/>
        <end position="406"/>
    </location>
</feature>
<feature type="transmembrane region" description="Helical" evidence="11">
    <location>
        <begin position="317"/>
        <end position="337"/>
    </location>
</feature>
<dbReference type="PANTHER" id="PTHR43427:SF6">
    <property type="entry name" value="CHLORIDE CHANNEL PROTEIN CLC-E"/>
    <property type="match status" value="1"/>
</dbReference>
<dbReference type="OrthoDB" id="89900at2157"/>
<dbReference type="InterPro" id="IPR001807">
    <property type="entry name" value="ClC"/>
</dbReference>
<evidence type="ECO:0000256" key="10">
    <source>
        <dbReference type="PROSITE-ProRule" id="PRU00703"/>
    </source>
</evidence>
<evidence type="ECO:0000256" key="2">
    <source>
        <dbReference type="ARBA" id="ARBA00022448"/>
    </source>
</evidence>
<dbReference type="InterPro" id="IPR050368">
    <property type="entry name" value="ClC-type_chloride_channel"/>
</dbReference>
<feature type="transmembrane region" description="Helical" evidence="11">
    <location>
        <begin position="166"/>
        <end position="191"/>
    </location>
</feature>
<dbReference type="Gene3D" id="3.10.580.10">
    <property type="entry name" value="CBS-domain"/>
    <property type="match status" value="1"/>
</dbReference>
<name>A0A2U9IJJ4_9CREN</name>
<dbReference type="InterPro" id="IPR046342">
    <property type="entry name" value="CBS_dom_sf"/>
</dbReference>
<dbReference type="Pfam" id="PF00654">
    <property type="entry name" value="Voltage_CLC"/>
    <property type="match status" value="1"/>
</dbReference>
<dbReference type="KEGG" id="asul:DFR86_00680"/>
<feature type="domain" description="CBS" evidence="12">
    <location>
        <begin position="466"/>
        <end position="523"/>
    </location>
</feature>
<accession>A0A2U9IJJ4</accession>
<feature type="domain" description="CBS" evidence="12">
    <location>
        <begin position="525"/>
        <end position="580"/>
    </location>
</feature>
<feature type="transmembrane region" description="Helical" evidence="11">
    <location>
        <begin position="70"/>
        <end position="92"/>
    </location>
</feature>
<dbReference type="SMART" id="SM00116">
    <property type="entry name" value="CBS"/>
    <property type="match status" value="2"/>
</dbReference>
<keyword evidence="9" id="KW-0407">Ion channel</keyword>
<feature type="transmembrane region" description="Helical" evidence="11">
    <location>
        <begin position="281"/>
        <end position="305"/>
    </location>
</feature>
<keyword evidence="4 11" id="KW-1133">Transmembrane helix</keyword>
<keyword evidence="3 11" id="KW-0812">Transmembrane</keyword>
<dbReference type="EMBL" id="CP029288">
    <property type="protein sequence ID" value="AWR96207.1"/>
    <property type="molecule type" value="Genomic_DNA"/>
</dbReference>
<dbReference type="SUPFAM" id="SSF54631">
    <property type="entry name" value="CBS-domain pair"/>
    <property type="match status" value="1"/>
</dbReference>
<keyword evidence="7" id="KW-0869">Chloride channel</keyword>
<dbReference type="InterPro" id="IPR000644">
    <property type="entry name" value="CBS_dom"/>
</dbReference>
<evidence type="ECO:0000256" key="11">
    <source>
        <dbReference type="SAM" id="Phobius"/>
    </source>
</evidence>
<keyword evidence="10" id="KW-0129">CBS domain</keyword>
<evidence type="ECO:0000256" key="7">
    <source>
        <dbReference type="ARBA" id="ARBA00023173"/>
    </source>
</evidence>
<reference evidence="13 14" key="1">
    <citation type="submission" date="2018-05" db="EMBL/GenBank/DDBJ databases">
        <title>Complete Genome Sequences of Extremely Thermoacidophilic, Metal-Mobilizing Type-Strain Members of the Archaeal Family Sulfolobaceae: Acidianus brierleyi DSM-1651T, Acidianus sulfidivorans DSM-18786T, Metallosphaera hakonensis DSM-7519T, and Metallosphaera prunae DSM-10039T.</title>
        <authorList>
            <person name="Counts J.A."/>
            <person name="Kelly R.M."/>
        </authorList>
    </citation>
    <scope>NUCLEOTIDE SEQUENCE [LARGE SCALE GENOMIC DNA]</scope>
    <source>
        <strain evidence="13 14">JP7</strain>
    </source>
</reference>
<evidence type="ECO:0000256" key="4">
    <source>
        <dbReference type="ARBA" id="ARBA00022989"/>
    </source>
</evidence>
<dbReference type="AlphaFoldDB" id="A0A2U9IJJ4"/>
<dbReference type="PRINTS" id="PR00762">
    <property type="entry name" value="CLCHANNEL"/>
</dbReference>
<dbReference type="Gene3D" id="1.10.3080.10">
    <property type="entry name" value="Clc chloride channel"/>
    <property type="match status" value="1"/>
</dbReference>
<evidence type="ECO:0000256" key="5">
    <source>
        <dbReference type="ARBA" id="ARBA00023065"/>
    </source>
</evidence>
<evidence type="ECO:0000256" key="6">
    <source>
        <dbReference type="ARBA" id="ARBA00023136"/>
    </source>
</evidence>
<evidence type="ECO:0000256" key="9">
    <source>
        <dbReference type="ARBA" id="ARBA00023303"/>
    </source>
</evidence>
<comment type="subcellular location">
    <subcellularLocation>
        <location evidence="1">Membrane</location>
        <topology evidence="1">Multi-pass membrane protein</topology>
    </subcellularLocation>
</comment>
<dbReference type="PROSITE" id="PS51371">
    <property type="entry name" value="CBS"/>
    <property type="match status" value="2"/>
</dbReference>
<feature type="transmembrane region" description="Helical" evidence="11">
    <location>
        <begin position="13"/>
        <end position="35"/>
    </location>
</feature>
<dbReference type="Proteomes" id="UP000248410">
    <property type="component" value="Chromosome"/>
</dbReference>
<evidence type="ECO:0000256" key="3">
    <source>
        <dbReference type="ARBA" id="ARBA00022692"/>
    </source>
</evidence>
<dbReference type="GO" id="GO:0034707">
    <property type="term" value="C:chloride channel complex"/>
    <property type="evidence" value="ECO:0007669"/>
    <property type="project" value="UniProtKB-KW"/>
</dbReference>
<dbReference type="CDD" id="cd00400">
    <property type="entry name" value="Voltage_gated_ClC"/>
    <property type="match status" value="1"/>
</dbReference>
<feature type="transmembrane region" description="Helical" evidence="11">
    <location>
        <begin position="240"/>
        <end position="260"/>
    </location>
</feature>
<dbReference type="InterPro" id="IPR014743">
    <property type="entry name" value="Cl-channel_core"/>
</dbReference>
<dbReference type="Gene3D" id="3.90.1280.20">
    <property type="match status" value="1"/>
</dbReference>
<keyword evidence="8" id="KW-0868">Chloride</keyword>
<dbReference type="Pfam" id="PF00571">
    <property type="entry name" value="CBS"/>
    <property type="match status" value="2"/>
</dbReference>
<keyword evidence="2" id="KW-0813">Transport</keyword>
<sequence length="587" mass="63375">MKSLSSLPYYEKWLILGVILGVVAGLAAITFYLLLHLFEDIFLFDFIGISYPRPLGEGGTLNFVFHPGKYFLIPVATAIGGLISGLIVYTFAPEAEGHGTDAAIKAYHYFQGKIRWVVVPVKIIASAITIGSGGSAGREGPTAQFSAGVGSVVADLLHLSPDDRRIAVAVGIGAGIGTIFKTPIGGAILAAEILYRRDLEPEVIYPAMVASAVGYTIFGSIFGFTPVFGYYTGTFNPLRLPMYAVLGLIAGIVAIIYPKTFYWINSLFKRWKKVPKHVKPAIGGAITGIIALLAPEILATGYGWINLVEYEKFSTLYSPILPIVFLIVLLPFLKIIATSLSIGSGGSGGVFAPGLFIGAYLGASVGLLFHFVFPSIVPDIAPFVIIGMMAFFAGAGKVPLSVIIMVTEMTSSLQLLPGAMIAAAISYLVSGNNTIYVSQLPTRRDSPAHKKEYETPVMEGINVKDCQLKDIKVHVDDSVERTLQLINETNFMSLPVIDSNNKFIGIVYLRDIQGVDSSDTIGKYITRGSSYVNPNSTLEQALEVMARNRARWVAVVEGDKFLGTLTEDSIVEAYNKEIKRIKESELS</sequence>
<dbReference type="RefSeq" id="WP_110379097.1">
    <property type="nucleotide sequence ID" value="NZ_CP029288.2"/>
</dbReference>
<gene>
    <name evidence="13" type="ORF">DFR86_00680</name>
</gene>
<evidence type="ECO:0000259" key="12">
    <source>
        <dbReference type="PROSITE" id="PS51371"/>
    </source>
</evidence>
<dbReference type="PANTHER" id="PTHR43427">
    <property type="entry name" value="CHLORIDE CHANNEL PROTEIN CLC-E"/>
    <property type="match status" value="1"/>
</dbReference>
<keyword evidence="14" id="KW-1185">Reference proteome</keyword>
<dbReference type="SUPFAM" id="SSF81340">
    <property type="entry name" value="Clc chloride channel"/>
    <property type="match status" value="1"/>
</dbReference>
<feature type="transmembrane region" description="Helical" evidence="11">
    <location>
        <begin position="203"/>
        <end position="228"/>
    </location>
</feature>
<dbReference type="FunFam" id="1.10.3080.10:FF:000018">
    <property type="entry name" value="Chloride transporter, ClC family"/>
    <property type="match status" value="1"/>
</dbReference>
<keyword evidence="6 11" id="KW-0472">Membrane</keyword>